<name>A0AAU2GRA6_9ACTN</name>
<accession>A0AAU2GRA6</accession>
<sequence length="163" mass="17564">MILGPTRAPRFTAHERRVLTLVAQGHDGRALAEDGLYPSDAAAWRGVADLGCAFSGGECIRWTRIVHLTTSRGVVPVLHSRTLVVPGFQLDLLRALAAGCELTEYADKSRGAVTLTEVRELLVLLCGRLDARNAQHAVYRGHQACLLTASDPLPVAFRTAVLA</sequence>
<evidence type="ECO:0000313" key="2">
    <source>
        <dbReference type="EMBL" id="WTU45177.1"/>
    </source>
</evidence>
<gene>
    <name evidence="1" type="ORF">OHV25_00565</name>
    <name evidence="2" type="ORF">OHV25_39275</name>
</gene>
<dbReference type="EMBL" id="CP108253">
    <property type="protein sequence ID" value="WTU38181.1"/>
    <property type="molecule type" value="Genomic_DNA"/>
</dbReference>
<protein>
    <submittedName>
        <fullName evidence="1">Uncharacterized protein</fullName>
    </submittedName>
</protein>
<dbReference type="AlphaFoldDB" id="A0AAU2GRA6"/>
<dbReference type="EMBL" id="CP108253">
    <property type="protein sequence ID" value="WTU45177.1"/>
    <property type="molecule type" value="Genomic_DNA"/>
</dbReference>
<proteinExistence type="predicted"/>
<evidence type="ECO:0000313" key="1">
    <source>
        <dbReference type="EMBL" id="WTU38181.1"/>
    </source>
</evidence>
<organism evidence="1">
    <name type="scientific">Streptomyces sp. NBC_00060</name>
    <dbReference type="NCBI Taxonomy" id="2975636"/>
    <lineage>
        <taxon>Bacteria</taxon>
        <taxon>Bacillati</taxon>
        <taxon>Actinomycetota</taxon>
        <taxon>Actinomycetes</taxon>
        <taxon>Kitasatosporales</taxon>
        <taxon>Streptomycetaceae</taxon>
        <taxon>Streptomyces</taxon>
    </lineage>
</organism>
<reference evidence="1" key="1">
    <citation type="submission" date="2022-10" db="EMBL/GenBank/DDBJ databases">
        <title>The complete genomes of actinobacterial strains from the NBC collection.</title>
        <authorList>
            <person name="Joergensen T.S."/>
            <person name="Alvarez Arevalo M."/>
            <person name="Sterndorff E.B."/>
            <person name="Faurdal D."/>
            <person name="Vuksanovic O."/>
            <person name="Mourched A.-S."/>
            <person name="Charusanti P."/>
            <person name="Shaw S."/>
            <person name="Blin K."/>
            <person name="Weber T."/>
        </authorList>
    </citation>
    <scope>NUCLEOTIDE SEQUENCE</scope>
    <source>
        <strain evidence="1">NBC_00060</strain>
    </source>
</reference>